<gene>
    <name evidence="2" type="ORF">RJ639_038213</name>
</gene>
<comment type="caution">
    <text evidence="2">The sequence shown here is derived from an EMBL/GenBank/DDBJ whole genome shotgun (WGS) entry which is preliminary data.</text>
</comment>
<protein>
    <recommendedName>
        <fullName evidence="4">Retrotransposon Copia-like N-terminal domain-containing protein</fullName>
    </recommendedName>
</protein>
<name>A0AA89B5V1_9ASTE</name>
<evidence type="ECO:0000313" key="3">
    <source>
        <dbReference type="Proteomes" id="UP001188597"/>
    </source>
</evidence>
<dbReference type="EMBL" id="JAVXUP010000395">
    <property type="protein sequence ID" value="KAK3029010.1"/>
    <property type="molecule type" value="Genomic_DNA"/>
</dbReference>
<dbReference type="PANTHER" id="PTHR34222:SF100">
    <property type="entry name" value="CCHC-TYPE DOMAIN-CONTAINING PROTEIN"/>
    <property type="match status" value="1"/>
</dbReference>
<dbReference type="Proteomes" id="UP001188597">
    <property type="component" value="Unassembled WGS sequence"/>
</dbReference>
<evidence type="ECO:0000313" key="2">
    <source>
        <dbReference type="EMBL" id="KAK3029010.1"/>
    </source>
</evidence>
<dbReference type="PANTHER" id="PTHR34222">
    <property type="entry name" value="GAG_PRE-INTEGRS DOMAIN-CONTAINING PROTEIN"/>
    <property type="match status" value="1"/>
</dbReference>
<accession>A0AA89B5V1</accession>
<sequence length="358" mass="40539">MDPAQPISIILHGSNYILWAQAMRSFIKDLAHQYQLHDSLHRMKQEPGQSINSFLSQMQGIWDQLKLSEPSWTCSEDLAHFIVYRDHLRLIQFLMSLTDAYESVQSSLLHQSPLPTLDNVVAELRYEETRRGLLQTRRPDTGPFGVTRDLRRNILRSWPPELPSGVIGRHLTLDSITNLPPVAEHGPHRHSVQRPAARVDTPTIVAAALQRNPEHTVSHFSGQVGGGNPKLQQQQRPGALGAVLEAETHSAFAVPKKGASDCTSRWREALLVLLEEEEEEESEFEEESDKDEGEVDWKPPQQAGTMHSMSERNEEVRRTWLPQSTEVAVLIRCSTCPLWLPKSTMVLMLYTMMPPLST</sequence>
<feature type="compositionally biased region" description="Acidic residues" evidence="1">
    <location>
        <begin position="276"/>
        <end position="294"/>
    </location>
</feature>
<feature type="region of interest" description="Disordered" evidence="1">
    <location>
        <begin position="276"/>
        <end position="316"/>
    </location>
</feature>
<dbReference type="AlphaFoldDB" id="A0AA89B5V1"/>
<evidence type="ECO:0008006" key="4">
    <source>
        <dbReference type="Google" id="ProtNLM"/>
    </source>
</evidence>
<proteinExistence type="predicted"/>
<organism evidence="2 3">
    <name type="scientific">Escallonia herrerae</name>
    <dbReference type="NCBI Taxonomy" id="1293975"/>
    <lineage>
        <taxon>Eukaryota</taxon>
        <taxon>Viridiplantae</taxon>
        <taxon>Streptophyta</taxon>
        <taxon>Embryophyta</taxon>
        <taxon>Tracheophyta</taxon>
        <taxon>Spermatophyta</taxon>
        <taxon>Magnoliopsida</taxon>
        <taxon>eudicotyledons</taxon>
        <taxon>Gunneridae</taxon>
        <taxon>Pentapetalae</taxon>
        <taxon>asterids</taxon>
        <taxon>campanulids</taxon>
        <taxon>Escalloniales</taxon>
        <taxon>Escalloniaceae</taxon>
        <taxon>Escallonia</taxon>
    </lineage>
</organism>
<keyword evidence="3" id="KW-1185">Reference proteome</keyword>
<reference evidence="2" key="1">
    <citation type="submission" date="2022-12" db="EMBL/GenBank/DDBJ databases">
        <title>Draft genome assemblies for two species of Escallonia (Escalloniales).</title>
        <authorList>
            <person name="Chanderbali A."/>
            <person name="Dervinis C."/>
            <person name="Anghel I."/>
            <person name="Soltis D."/>
            <person name="Soltis P."/>
            <person name="Zapata F."/>
        </authorList>
    </citation>
    <scope>NUCLEOTIDE SEQUENCE</scope>
    <source>
        <strain evidence="2">UCBG64.0493</strain>
        <tissue evidence="2">Leaf</tissue>
    </source>
</reference>
<evidence type="ECO:0000256" key="1">
    <source>
        <dbReference type="SAM" id="MobiDB-lite"/>
    </source>
</evidence>